<accession>A0A080YXX6</accession>
<feature type="non-terminal residue" evidence="2">
    <location>
        <position position="59"/>
    </location>
</feature>
<dbReference type="AlphaFoldDB" id="A0A080YXX6"/>
<sequence>MSSATPFIAEVADEEAEARLGPTINQDAEEGDIDEEEDGWDSSQWEDEPDSAENAVHDT</sequence>
<proteinExistence type="predicted"/>
<protein>
    <submittedName>
        <fullName evidence="2">Uncharacterized protein</fullName>
    </submittedName>
</protein>
<evidence type="ECO:0000256" key="1">
    <source>
        <dbReference type="SAM" id="MobiDB-lite"/>
    </source>
</evidence>
<organism evidence="2 3">
    <name type="scientific">Phytophthora nicotianae P1976</name>
    <dbReference type="NCBI Taxonomy" id="1317066"/>
    <lineage>
        <taxon>Eukaryota</taxon>
        <taxon>Sar</taxon>
        <taxon>Stramenopiles</taxon>
        <taxon>Oomycota</taxon>
        <taxon>Peronosporomycetes</taxon>
        <taxon>Peronosporales</taxon>
        <taxon>Peronosporaceae</taxon>
        <taxon>Phytophthora</taxon>
    </lineage>
</organism>
<evidence type="ECO:0000313" key="2">
    <source>
        <dbReference type="EMBL" id="ETO59237.1"/>
    </source>
</evidence>
<feature type="compositionally biased region" description="Acidic residues" evidence="1">
    <location>
        <begin position="27"/>
        <end position="51"/>
    </location>
</feature>
<dbReference type="EMBL" id="ANJA01004231">
    <property type="protein sequence ID" value="ETO59237.1"/>
    <property type="molecule type" value="Genomic_DNA"/>
</dbReference>
<evidence type="ECO:0000313" key="3">
    <source>
        <dbReference type="Proteomes" id="UP000028582"/>
    </source>
</evidence>
<comment type="caution">
    <text evidence="2">The sequence shown here is derived from an EMBL/GenBank/DDBJ whole genome shotgun (WGS) entry which is preliminary data.</text>
</comment>
<name>A0A080YXX6_PHYNI</name>
<gene>
    <name evidence="2" type="ORF">F444_22392</name>
</gene>
<dbReference type="Proteomes" id="UP000028582">
    <property type="component" value="Unassembled WGS sequence"/>
</dbReference>
<reference evidence="2 3" key="1">
    <citation type="submission" date="2013-11" db="EMBL/GenBank/DDBJ databases">
        <title>The Genome Sequence of Phytophthora parasitica P1976.</title>
        <authorList>
            <consortium name="The Broad Institute Genomics Platform"/>
            <person name="Russ C."/>
            <person name="Tyler B."/>
            <person name="Panabieres F."/>
            <person name="Shan W."/>
            <person name="Tripathy S."/>
            <person name="Grunwald N."/>
            <person name="Machado M."/>
            <person name="Johnson C.S."/>
            <person name="Walker B."/>
            <person name="Young S."/>
            <person name="Zeng Q."/>
            <person name="Gargeya S."/>
            <person name="Fitzgerald M."/>
            <person name="Haas B."/>
            <person name="Abouelleil A."/>
            <person name="Allen A.W."/>
            <person name="Alvarado L."/>
            <person name="Arachchi H.M."/>
            <person name="Berlin A.M."/>
            <person name="Chapman S.B."/>
            <person name="Gainer-Dewar J."/>
            <person name="Goldberg J."/>
            <person name="Griggs A."/>
            <person name="Gujja S."/>
            <person name="Hansen M."/>
            <person name="Howarth C."/>
            <person name="Imamovic A."/>
            <person name="Ireland A."/>
            <person name="Larimer J."/>
            <person name="McCowan C."/>
            <person name="Murphy C."/>
            <person name="Pearson M."/>
            <person name="Poon T.W."/>
            <person name="Priest M."/>
            <person name="Roberts A."/>
            <person name="Saif S."/>
            <person name="Shea T."/>
            <person name="Sisk P."/>
            <person name="Sykes S."/>
            <person name="Wortman J."/>
            <person name="Nusbaum C."/>
            <person name="Birren B."/>
        </authorList>
    </citation>
    <scope>NUCLEOTIDE SEQUENCE [LARGE SCALE GENOMIC DNA]</scope>
    <source>
        <strain evidence="2 3">P1976</strain>
    </source>
</reference>
<feature type="region of interest" description="Disordered" evidence="1">
    <location>
        <begin position="1"/>
        <end position="59"/>
    </location>
</feature>